<dbReference type="Gene3D" id="1.20.120.160">
    <property type="entry name" value="HPT domain"/>
    <property type="match status" value="1"/>
</dbReference>
<feature type="modified residue" description="Phosphohistidine" evidence="8">
    <location>
        <position position="46"/>
    </location>
</feature>
<feature type="domain" description="CheW-like" evidence="11">
    <location>
        <begin position="475"/>
        <end position="610"/>
    </location>
</feature>
<dbReference type="EMBL" id="BMQC01000002">
    <property type="protein sequence ID" value="GGK17908.1"/>
    <property type="molecule type" value="Genomic_DNA"/>
</dbReference>
<dbReference type="CDD" id="cd00731">
    <property type="entry name" value="CheA_reg"/>
    <property type="match status" value="1"/>
</dbReference>
<gene>
    <name evidence="13" type="primary">cheAII</name>
    <name evidence="13" type="ORF">GCM10010124_08100</name>
</gene>
<dbReference type="AlphaFoldDB" id="A0A8J3BFD3"/>
<dbReference type="InterPro" id="IPR037006">
    <property type="entry name" value="CheA-like_homodim_sf"/>
</dbReference>
<keyword evidence="4 8" id="KW-0597">Phosphoprotein</keyword>
<evidence type="ECO:0000256" key="6">
    <source>
        <dbReference type="ARBA" id="ARBA00022777"/>
    </source>
</evidence>
<dbReference type="SUPFAM" id="SSF55874">
    <property type="entry name" value="ATPase domain of HSP90 chaperone/DNA topoisomerase II/histidine kinase"/>
    <property type="match status" value="1"/>
</dbReference>
<dbReference type="PROSITE" id="PS50894">
    <property type="entry name" value="HPT"/>
    <property type="match status" value="1"/>
</dbReference>
<dbReference type="GO" id="GO:0005886">
    <property type="term" value="C:plasma membrane"/>
    <property type="evidence" value="ECO:0007669"/>
    <property type="project" value="UniProtKB-SubCell"/>
</dbReference>
<dbReference type="CDD" id="cd00088">
    <property type="entry name" value="HPT"/>
    <property type="match status" value="1"/>
</dbReference>
<dbReference type="SMART" id="SM00260">
    <property type="entry name" value="CheW"/>
    <property type="match status" value="2"/>
</dbReference>
<keyword evidence="5" id="KW-0808">Transferase</keyword>
<dbReference type="Gene3D" id="2.40.50.180">
    <property type="entry name" value="CheA-289, Domain 4"/>
    <property type="match status" value="1"/>
</dbReference>
<evidence type="ECO:0000256" key="7">
    <source>
        <dbReference type="ARBA" id="ARBA00023012"/>
    </source>
</evidence>
<dbReference type="SMART" id="SM00387">
    <property type="entry name" value="HATPase_c"/>
    <property type="match status" value="1"/>
</dbReference>
<dbReference type="InterPro" id="IPR008207">
    <property type="entry name" value="Sig_transdc_His_kin_Hpt_dom"/>
</dbReference>
<dbReference type="GO" id="GO:0006935">
    <property type="term" value="P:chemotaxis"/>
    <property type="evidence" value="ECO:0007669"/>
    <property type="project" value="InterPro"/>
</dbReference>
<feature type="region of interest" description="Disordered" evidence="9">
    <location>
        <begin position="129"/>
        <end position="160"/>
    </location>
</feature>
<dbReference type="PRINTS" id="PR00344">
    <property type="entry name" value="BCTRLSENSOR"/>
</dbReference>
<dbReference type="InterPro" id="IPR003594">
    <property type="entry name" value="HATPase_dom"/>
</dbReference>
<dbReference type="InterPro" id="IPR004358">
    <property type="entry name" value="Sig_transdc_His_kin-like_C"/>
</dbReference>
<dbReference type="SUPFAM" id="SSF47384">
    <property type="entry name" value="Homodimeric domain of signal transducing histidine kinase"/>
    <property type="match status" value="1"/>
</dbReference>
<keyword evidence="14" id="KW-1185">Reference proteome</keyword>
<proteinExistence type="predicted"/>
<dbReference type="Pfam" id="PF02518">
    <property type="entry name" value="HATPase_c"/>
    <property type="match status" value="1"/>
</dbReference>
<dbReference type="Pfam" id="PF02895">
    <property type="entry name" value="H-kinase_dim"/>
    <property type="match status" value="1"/>
</dbReference>
<reference evidence="13" key="1">
    <citation type="journal article" date="2014" name="Int. J. Syst. Evol. Microbiol.">
        <title>Complete genome sequence of Corynebacterium casei LMG S-19264T (=DSM 44701T), isolated from a smear-ripened cheese.</title>
        <authorList>
            <consortium name="US DOE Joint Genome Institute (JGI-PGF)"/>
            <person name="Walter F."/>
            <person name="Albersmeier A."/>
            <person name="Kalinowski J."/>
            <person name="Ruckert C."/>
        </authorList>
    </citation>
    <scope>NUCLEOTIDE SEQUENCE</scope>
    <source>
        <strain evidence="13">JCM 3091</strain>
    </source>
</reference>
<evidence type="ECO:0000313" key="13">
    <source>
        <dbReference type="EMBL" id="GGK17908.1"/>
    </source>
</evidence>
<keyword evidence="7" id="KW-0902">Two-component regulatory system</keyword>
<dbReference type="InterPro" id="IPR051315">
    <property type="entry name" value="Bact_Chemotaxis_CheA"/>
</dbReference>
<sequence length="780" mass="82977">MDDLGEIVDEFLVESHENLDQLDGDLVALEREPSRDLLSSIFRTIHTIKGTSGFLAFGRLEALTHAGESLLSRLRDGVQPVTPETITALLAMVDGVRALLASIEEGRVEGDIPIDGLVAQVNAQIADAAAPPADAPPADAAAGTGEATVSVDAPAGAPDEEARRPLGELLVESGAAVDTDVNWALEKQTGGDERRLGAILLDEGKTNPAAVNDALAAQGRRSVADATIRVDVDLLDSLMNLVGELVLVRNQLVRAATDAADPVIVRTTQRLNLITSELQEGIMKTRMQPIEQLWLKLPRVVRDLSTTFGKQVRVAMVGAETELDRSLLEAVKDPLTHLVRNAVDHGIESPEQRVAAGKSAEGTLTLKAYHESGHVTVEVIDDGAGIDVEKVRAKAVERGILAAAEAARMEPREVMMQVFAPGFSTAEKVTNVSGRGVGMDVVKTNIERIGGAVDVDSTLGEGTVWRLTIPLTLAIIQALTIDSGDDRYVIPQVAVHELVYVDGENTRIEYVSGAPVYRLRGKLLPLVRLDAALGRPAGTDDRGVYIVVLQADGRRFGVVVDRVLNTEEVVVKALTSRFKEIGIYAGATILGDGKVALILDVPALARRSQLSADLSEEDDAAAESADDSSRLLVTAVGARRIAVPLDTVTRLEQFAAEAIEWVGNREVVQYRGRILPLVRLSSLLGVEAAPPGDTVSAVVYTERGRSIALVVDGIDDIVESTTTDHEEVDDHGILGSTVIAQRVTELLDVRRAILAADPQFYATTGESVLTGAWGAGPGAA</sequence>
<name>A0A8J3BFD3_9ACTN</name>
<dbReference type="CDD" id="cd16916">
    <property type="entry name" value="HATPase_CheA-like"/>
    <property type="match status" value="1"/>
</dbReference>
<dbReference type="Gene3D" id="3.30.565.10">
    <property type="entry name" value="Histidine kinase-like ATPase, C-terminal domain"/>
    <property type="match status" value="1"/>
</dbReference>
<dbReference type="Pfam" id="PF01627">
    <property type="entry name" value="Hpt"/>
    <property type="match status" value="1"/>
</dbReference>
<dbReference type="EC" id="2.7.13.3" evidence="3"/>
<feature type="domain" description="Histidine kinase" evidence="10">
    <location>
        <begin position="229"/>
        <end position="473"/>
    </location>
</feature>
<dbReference type="PANTHER" id="PTHR43395:SF1">
    <property type="entry name" value="CHEMOTAXIS PROTEIN CHEA"/>
    <property type="match status" value="1"/>
</dbReference>
<feature type="domain" description="HPt" evidence="12">
    <location>
        <begin position="1"/>
        <end position="103"/>
    </location>
</feature>
<organism evidence="13 14">
    <name type="scientific">Pilimelia terevasa</name>
    <dbReference type="NCBI Taxonomy" id="53372"/>
    <lineage>
        <taxon>Bacteria</taxon>
        <taxon>Bacillati</taxon>
        <taxon>Actinomycetota</taxon>
        <taxon>Actinomycetes</taxon>
        <taxon>Micromonosporales</taxon>
        <taxon>Micromonosporaceae</taxon>
        <taxon>Pilimelia</taxon>
    </lineage>
</organism>
<comment type="catalytic activity">
    <reaction evidence="1">
        <text>ATP + protein L-histidine = ADP + protein N-phospho-L-histidine.</text>
        <dbReference type="EC" id="2.7.13.3"/>
    </reaction>
</comment>
<feature type="compositionally biased region" description="Low complexity" evidence="9">
    <location>
        <begin position="129"/>
        <end position="142"/>
    </location>
</feature>
<keyword evidence="6" id="KW-0418">Kinase</keyword>
<accession>A0A8J3BFD3</accession>
<dbReference type="RefSeq" id="WP_189112807.1">
    <property type="nucleotide sequence ID" value="NZ_BMQC01000002.1"/>
</dbReference>
<dbReference type="FunFam" id="3.30.565.10:FF:000016">
    <property type="entry name" value="Chemotaxis protein CheA, putative"/>
    <property type="match status" value="1"/>
</dbReference>
<evidence type="ECO:0000256" key="4">
    <source>
        <dbReference type="ARBA" id="ARBA00022553"/>
    </source>
</evidence>
<dbReference type="Gene3D" id="2.30.30.40">
    <property type="entry name" value="SH3 Domains"/>
    <property type="match status" value="1"/>
</dbReference>
<dbReference type="Proteomes" id="UP000662200">
    <property type="component" value="Unassembled WGS sequence"/>
</dbReference>
<evidence type="ECO:0000256" key="1">
    <source>
        <dbReference type="ARBA" id="ARBA00000085"/>
    </source>
</evidence>
<dbReference type="Gene3D" id="1.10.287.560">
    <property type="entry name" value="Histidine kinase CheA-like, homodimeric domain"/>
    <property type="match status" value="1"/>
</dbReference>
<dbReference type="SUPFAM" id="SSF50341">
    <property type="entry name" value="CheW-like"/>
    <property type="match status" value="2"/>
</dbReference>
<dbReference type="SMART" id="SM01231">
    <property type="entry name" value="H-kinase_dim"/>
    <property type="match status" value="1"/>
</dbReference>
<dbReference type="PANTHER" id="PTHR43395">
    <property type="entry name" value="SENSOR HISTIDINE KINASE CHEA"/>
    <property type="match status" value="1"/>
</dbReference>
<dbReference type="InterPro" id="IPR036641">
    <property type="entry name" value="HPT_dom_sf"/>
</dbReference>
<feature type="domain" description="CheW-like" evidence="11">
    <location>
        <begin position="628"/>
        <end position="758"/>
    </location>
</feature>
<dbReference type="InterPro" id="IPR036890">
    <property type="entry name" value="HATPase_C_sf"/>
</dbReference>
<dbReference type="PROSITE" id="PS50851">
    <property type="entry name" value="CHEW"/>
    <property type="match status" value="2"/>
</dbReference>
<evidence type="ECO:0000259" key="12">
    <source>
        <dbReference type="PROSITE" id="PS50894"/>
    </source>
</evidence>
<dbReference type="SMART" id="SM00073">
    <property type="entry name" value="HPT"/>
    <property type="match status" value="1"/>
</dbReference>
<dbReference type="InterPro" id="IPR002545">
    <property type="entry name" value="CheW-lke_dom"/>
</dbReference>
<evidence type="ECO:0000259" key="10">
    <source>
        <dbReference type="PROSITE" id="PS50109"/>
    </source>
</evidence>
<dbReference type="GO" id="GO:0000155">
    <property type="term" value="F:phosphorelay sensor kinase activity"/>
    <property type="evidence" value="ECO:0007669"/>
    <property type="project" value="InterPro"/>
</dbReference>
<dbReference type="InterPro" id="IPR036097">
    <property type="entry name" value="HisK_dim/P_sf"/>
</dbReference>
<comment type="subcellular location">
    <subcellularLocation>
        <location evidence="2">Cell membrane</location>
    </subcellularLocation>
</comment>
<reference evidence="13" key="2">
    <citation type="submission" date="2020-09" db="EMBL/GenBank/DDBJ databases">
        <authorList>
            <person name="Sun Q."/>
            <person name="Ohkuma M."/>
        </authorList>
    </citation>
    <scope>NUCLEOTIDE SEQUENCE</scope>
    <source>
        <strain evidence="13">JCM 3091</strain>
    </source>
</reference>
<evidence type="ECO:0000256" key="3">
    <source>
        <dbReference type="ARBA" id="ARBA00012438"/>
    </source>
</evidence>
<evidence type="ECO:0000256" key="9">
    <source>
        <dbReference type="SAM" id="MobiDB-lite"/>
    </source>
</evidence>
<dbReference type="PROSITE" id="PS50109">
    <property type="entry name" value="HIS_KIN"/>
    <property type="match status" value="1"/>
</dbReference>
<evidence type="ECO:0000259" key="11">
    <source>
        <dbReference type="PROSITE" id="PS50851"/>
    </source>
</evidence>
<evidence type="ECO:0000256" key="8">
    <source>
        <dbReference type="PROSITE-ProRule" id="PRU00110"/>
    </source>
</evidence>
<evidence type="ECO:0000256" key="2">
    <source>
        <dbReference type="ARBA" id="ARBA00004236"/>
    </source>
</evidence>
<dbReference type="InterPro" id="IPR005467">
    <property type="entry name" value="His_kinase_dom"/>
</dbReference>
<evidence type="ECO:0000256" key="5">
    <source>
        <dbReference type="ARBA" id="ARBA00022679"/>
    </source>
</evidence>
<dbReference type="InterPro" id="IPR036061">
    <property type="entry name" value="CheW-like_dom_sf"/>
</dbReference>
<dbReference type="GO" id="GO:0005737">
    <property type="term" value="C:cytoplasm"/>
    <property type="evidence" value="ECO:0007669"/>
    <property type="project" value="InterPro"/>
</dbReference>
<dbReference type="Pfam" id="PF01584">
    <property type="entry name" value="CheW"/>
    <property type="match status" value="2"/>
</dbReference>
<comment type="caution">
    <text evidence="13">The sequence shown here is derived from an EMBL/GenBank/DDBJ whole genome shotgun (WGS) entry which is preliminary data.</text>
</comment>
<evidence type="ECO:0000313" key="14">
    <source>
        <dbReference type="Proteomes" id="UP000662200"/>
    </source>
</evidence>
<dbReference type="SUPFAM" id="SSF47226">
    <property type="entry name" value="Histidine-containing phosphotransfer domain, HPT domain"/>
    <property type="match status" value="1"/>
</dbReference>
<dbReference type="InterPro" id="IPR004105">
    <property type="entry name" value="CheA-like_dim"/>
</dbReference>
<protein>
    <recommendedName>
        <fullName evidence="3">histidine kinase</fullName>
        <ecNumber evidence="3">2.7.13.3</ecNumber>
    </recommendedName>
</protein>